<evidence type="ECO:0000256" key="1">
    <source>
        <dbReference type="SAM" id="Phobius"/>
    </source>
</evidence>
<keyword evidence="1" id="KW-0472">Membrane</keyword>
<evidence type="ECO:0000313" key="2">
    <source>
        <dbReference type="EMBL" id="GAA4432959.1"/>
    </source>
</evidence>
<keyword evidence="3" id="KW-1185">Reference proteome</keyword>
<accession>A0ABP8LNX7</accession>
<keyword evidence="1" id="KW-1133">Transmembrane helix</keyword>
<sequence>MELINYLLKFMLALVLFYAILILPFIPILKKLEGGHWLSFFLAFYLSVLGIAFFIEGLIYFPDFDGGLPYPTRAGSILAFFFSCYLYLAIRTAAFREPVSLSYPMWGAIFQLTFSAFLVFHSWPIIETRKDLGKILYRVLSFSGSDNPTDADRRLLKKIASKLPRGAEVVAPEQYLSIFHKSYGARPERQEWLLGQPAVYVCGHQPDQSSTADCEVPETNYILLKGNHIHIWINELWESRLTNLPE</sequence>
<name>A0ABP8LNX7_9BACT</name>
<reference evidence="3" key="1">
    <citation type="journal article" date="2019" name="Int. J. Syst. Evol. Microbiol.">
        <title>The Global Catalogue of Microorganisms (GCM) 10K type strain sequencing project: providing services to taxonomists for standard genome sequencing and annotation.</title>
        <authorList>
            <consortium name="The Broad Institute Genomics Platform"/>
            <consortium name="The Broad Institute Genome Sequencing Center for Infectious Disease"/>
            <person name="Wu L."/>
            <person name="Ma J."/>
        </authorList>
    </citation>
    <scope>NUCLEOTIDE SEQUENCE [LARGE SCALE GENOMIC DNA]</scope>
    <source>
        <strain evidence="3">JCM 31920</strain>
    </source>
</reference>
<feature type="transmembrane region" description="Helical" evidence="1">
    <location>
        <begin position="6"/>
        <end position="26"/>
    </location>
</feature>
<keyword evidence="1" id="KW-0812">Transmembrane</keyword>
<comment type="caution">
    <text evidence="2">The sequence shown here is derived from an EMBL/GenBank/DDBJ whole genome shotgun (WGS) entry which is preliminary data.</text>
</comment>
<dbReference type="Proteomes" id="UP001501508">
    <property type="component" value="Unassembled WGS sequence"/>
</dbReference>
<evidence type="ECO:0000313" key="3">
    <source>
        <dbReference type="Proteomes" id="UP001501508"/>
    </source>
</evidence>
<feature type="transmembrane region" description="Helical" evidence="1">
    <location>
        <begin position="38"/>
        <end position="61"/>
    </location>
</feature>
<dbReference type="EMBL" id="BAABEY010000002">
    <property type="protein sequence ID" value="GAA4432959.1"/>
    <property type="molecule type" value="Genomic_DNA"/>
</dbReference>
<protein>
    <submittedName>
        <fullName evidence="2">Uncharacterized protein</fullName>
    </submittedName>
</protein>
<gene>
    <name evidence="2" type="ORF">GCM10023091_05920</name>
</gene>
<proteinExistence type="predicted"/>
<organism evidence="2 3">
    <name type="scientific">Ravibacter arvi</name>
    <dbReference type="NCBI Taxonomy" id="2051041"/>
    <lineage>
        <taxon>Bacteria</taxon>
        <taxon>Pseudomonadati</taxon>
        <taxon>Bacteroidota</taxon>
        <taxon>Cytophagia</taxon>
        <taxon>Cytophagales</taxon>
        <taxon>Spirosomataceae</taxon>
        <taxon>Ravibacter</taxon>
    </lineage>
</organism>
<feature type="transmembrane region" description="Helical" evidence="1">
    <location>
        <begin position="102"/>
        <end position="123"/>
    </location>
</feature>
<feature type="transmembrane region" description="Helical" evidence="1">
    <location>
        <begin position="73"/>
        <end position="90"/>
    </location>
</feature>